<protein>
    <submittedName>
        <fullName evidence="1">Uncharacterized protein</fullName>
    </submittedName>
</protein>
<dbReference type="GeneID" id="69040261"/>
<dbReference type="Proteomes" id="UP000001631">
    <property type="component" value="Unassembled WGS sequence"/>
</dbReference>
<accession>C0NVR5</accession>
<dbReference type="HOGENOM" id="CLU_1721827_0_0_1"/>
<evidence type="ECO:0000313" key="2">
    <source>
        <dbReference type="Proteomes" id="UP000001631"/>
    </source>
</evidence>
<sequence length="152" mass="16878">MSYRPPACVSSLTPVVSNLTIADPQPNPKLSFRVNKRSKILMATPVYLAYQYMSYSRLPLPAQIFMTVSLNLLASCATCKPHISSVSSRCVDPPPESFPMPPNRRRLRQRGYARVFQVPLVLEGLAADCWTKSVDLMWRNCSGCGQALASRA</sequence>
<dbReference type="AlphaFoldDB" id="C0NVR5"/>
<reference evidence="1" key="1">
    <citation type="submission" date="2009-02" db="EMBL/GenBank/DDBJ databases">
        <title>The Genome Sequence of Ajellomyces capsulatus strain G186AR.</title>
        <authorList>
            <consortium name="The Broad Institute Genome Sequencing Platform"/>
            <person name="Champion M."/>
            <person name="Cuomo C."/>
            <person name="Ma L.-J."/>
            <person name="Henn M.R."/>
            <person name="Sil A."/>
            <person name="Goldman B."/>
            <person name="Young S.K."/>
            <person name="Kodira C.D."/>
            <person name="Zeng Q."/>
            <person name="Koehrsen M."/>
            <person name="Alvarado L."/>
            <person name="Berlin A."/>
            <person name="Borenstein D."/>
            <person name="Chen Z."/>
            <person name="Engels R."/>
            <person name="Freedman E."/>
            <person name="Gellesch M."/>
            <person name="Goldberg J."/>
            <person name="Griggs A."/>
            <person name="Gujja S."/>
            <person name="Heiman D."/>
            <person name="Hepburn T."/>
            <person name="Howarth C."/>
            <person name="Jen D."/>
            <person name="Larson L."/>
            <person name="Lewis B."/>
            <person name="Mehta T."/>
            <person name="Park D."/>
            <person name="Pearson M."/>
            <person name="Roberts A."/>
            <person name="Saif S."/>
            <person name="Shea T."/>
            <person name="Shenoy N."/>
            <person name="Sisk P."/>
            <person name="Stolte C."/>
            <person name="Sykes S."/>
            <person name="Walk T."/>
            <person name="White J."/>
            <person name="Yandava C."/>
            <person name="Klein B."/>
            <person name="McEwen J.G."/>
            <person name="Puccia R."/>
            <person name="Goldman G.H."/>
            <person name="Felipe M.S."/>
            <person name="Nino-Vega G."/>
            <person name="San-Blas G."/>
            <person name="Taylor J."/>
            <person name="Mendoza L."/>
            <person name="Galagan J."/>
            <person name="Nusbaum C."/>
            <person name="Birren B."/>
        </authorList>
    </citation>
    <scope>NUCLEOTIDE SEQUENCE</scope>
    <source>
        <strain evidence="1">G186AR</strain>
    </source>
</reference>
<keyword evidence="2" id="KW-1185">Reference proteome</keyword>
<proteinExistence type="predicted"/>
<dbReference type="InParanoid" id="C0NVR5"/>
<gene>
    <name evidence="1" type="ORF">HCBG_07245</name>
</gene>
<dbReference type="RefSeq" id="XP_045285085.1">
    <property type="nucleotide sequence ID" value="XM_045434294.1"/>
</dbReference>
<organism evidence="1 2">
    <name type="scientific">Ajellomyces capsulatus (strain G186AR / H82 / ATCC MYA-2454 / RMSCC 2432)</name>
    <name type="common">Darling's disease fungus</name>
    <name type="synonym">Histoplasma capsulatum</name>
    <dbReference type="NCBI Taxonomy" id="447093"/>
    <lineage>
        <taxon>Eukaryota</taxon>
        <taxon>Fungi</taxon>
        <taxon>Dikarya</taxon>
        <taxon>Ascomycota</taxon>
        <taxon>Pezizomycotina</taxon>
        <taxon>Eurotiomycetes</taxon>
        <taxon>Eurotiomycetidae</taxon>
        <taxon>Onygenales</taxon>
        <taxon>Ajellomycetaceae</taxon>
        <taxon>Histoplasma</taxon>
    </lineage>
</organism>
<name>C0NVR5_AJECG</name>
<evidence type="ECO:0000313" key="1">
    <source>
        <dbReference type="EMBL" id="EEH04604.1"/>
    </source>
</evidence>
<dbReference type="EMBL" id="GG663373">
    <property type="protein sequence ID" value="EEH04604.1"/>
    <property type="molecule type" value="Genomic_DNA"/>
</dbReference>